<gene>
    <name evidence="1" type="ordered locus">Cyan7425_4988</name>
</gene>
<protein>
    <submittedName>
        <fullName evidence="1">Uncharacterized protein</fullName>
    </submittedName>
</protein>
<sequence>MTKQPRIPDAETRKREIEQLRECGKQLDLFTLALDELLATVEADLRQQKRERLQRQ</sequence>
<dbReference type="STRING" id="395961.Cyan7425_4988"/>
<dbReference type="eggNOG" id="ENOG5031X2F">
    <property type="taxonomic scope" value="Bacteria"/>
</dbReference>
<name>B8HNF8_CYAP4</name>
<dbReference type="AlphaFoldDB" id="B8HNF8"/>
<organism evidence="1">
    <name type="scientific">Cyanothece sp. (strain PCC 7425 / ATCC 29141)</name>
    <dbReference type="NCBI Taxonomy" id="395961"/>
    <lineage>
        <taxon>Bacteria</taxon>
        <taxon>Bacillati</taxon>
        <taxon>Cyanobacteriota</taxon>
        <taxon>Cyanophyceae</taxon>
        <taxon>Gomontiellales</taxon>
        <taxon>Cyanothecaceae</taxon>
        <taxon>Cyanothece</taxon>
    </lineage>
</organism>
<dbReference type="KEGG" id="cyn:Cyan7425_4988"/>
<proteinExistence type="predicted"/>
<evidence type="ECO:0000313" key="1">
    <source>
        <dbReference type="EMBL" id="ACL47285.1"/>
    </source>
</evidence>
<dbReference type="HOGENOM" id="CLU_203775_1_0_3"/>
<accession>B8HNF8</accession>
<dbReference type="EMBL" id="CP001344">
    <property type="protein sequence ID" value="ACL47285.1"/>
    <property type="molecule type" value="Genomic_DNA"/>
</dbReference>
<reference evidence="1" key="1">
    <citation type="submission" date="2009-01" db="EMBL/GenBank/DDBJ databases">
        <title>Complete sequence of chromosome Cyanothece sp. PCC 7425.</title>
        <authorList>
            <consortium name="US DOE Joint Genome Institute"/>
            <person name="Lucas S."/>
            <person name="Copeland A."/>
            <person name="Lapidus A."/>
            <person name="Glavina del Rio T."/>
            <person name="Dalin E."/>
            <person name="Tice H."/>
            <person name="Bruce D."/>
            <person name="Goodwin L."/>
            <person name="Pitluck S."/>
            <person name="Sims D."/>
            <person name="Meineke L."/>
            <person name="Brettin T."/>
            <person name="Detter J.C."/>
            <person name="Han C."/>
            <person name="Larimer F."/>
            <person name="Land M."/>
            <person name="Hauser L."/>
            <person name="Kyrpides N."/>
            <person name="Ovchinnikova G."/>
            <person name="Liberton M."/>
            <person name="Stoeckel J."/>
            <person name="Banerjee A."/>
            <person name="Singh A."/>
            <person name="Page L."/>
            <person name="Sato H."/>
            <person name="Zhao L."/>
            <person name="Sherman L."/>
            <person name="Pakrasi H."/>
            <person name="Richardson P."/>
        </authorList>
    </citation>
    <scope>NUCLEOTIDE SEQUENCE</scope>
    <source>
        <strain evidence="1">PCC 7425</strain>
    </source>
</reference>